<keyword evidence="1" id="KW-0812">Transmembrane</keyword>
<accession>A0A7Y2EDZ0</accession>
<dbReference type="AlphaFoldDB" id="A0A7Y2EDZ0"/>
<feature type="transmembrane region" description="Helical" evidence="1">
    <location>
        <begin position="49"/>
        <end position="66"/>
    </location>
</feature>
<evidence type="ECO:0000259" key="2">
    <source>
        <dbReference type="Pfam" id="PF20539"/>
    </source>
</evidence>
<feature type="transmembrane region" description="Helical" evidence="1">
    <location>
        <begin position="268"/>
        <end position="288"/>
    </location>
</feature>
<dbReference type="InterPro" id="IPR046642">
    <property type="entry name" value="DUF6754"/>
</dbReference>
<dbReference type="EMBL" id="JABDJR010000633">
    <property type="protein sequence ID" value="NNF08235.1"/>
    <property type="molecule type" value="Genomic_DNA"/>
</dbReference>
<evidence type="ECO:0000313" key="4">
    <source>
        <dbReference type="Proteomes" id="UP000547674"/>
    </source>
</evidence>
<proteinExistence type="predicted"/>
<name>A0A7Y2EDZ0_UNCEI</name>
<protein>
    <recommendedName>
        <fullName evidence="2">DUF6754 domain-containing protein</fullName>
    </recommendedName>
</protein>
<reference evidence="3 4" key="1">
    <citation type="submission" date="2020-03" db="EMBL/GenBank/DDBJ databases">
        <title>Metabolic flexibility allows generalist bacteria to become dominant in a frequently disturbed ecosystem.</title>
        <authorList>
            <person name="Chen Y.-J."/>
            <person name="Leung P.M."/>
            <person name="Bay S.K."/>
            <person name="Hugenholtz P."/>
            <person name="Kessler A.J."/>
            <person name="Shelley G."/>
            <person name="Waite D.W."/>
            <person name="Cook P.L."/>
            <person name="Greening C."/>
        </authorList>
    </citation>
    <scope>NUCLEOTIDE SEQUENCE [LARGE SCALE GENOMIC DNA]</scope>
    <source>
        <strain evidence="3">SS_bin_28</strain>
    </source>
</reference>
<keyword evidence="1" id="KW-1133">Transmembrane helix</keyword>
<gene>
    <name evidence="3" type="ORF">HKN21_15840</name>
</gene>
<evidence type="ECO:0000313" key="3">
    <source>
        <dbReference type="EMBL" id="NNF08235.1"/>
    </source>
</evidence>
<dbReference type="Proteomes" id="UP000547674">
    <property type="component" value="Unassembled WGS sequence"/>
</dbReference>
<feature type="domain" description="DUF6754" evidence="2">
    <location>
        <begin position="39"/>
        <end position="288"/>
    </location>
</feature>
<dbReference type="Pfam" id="PF20539">
    <property type="entry name" value="DUF6754"/>
    <property type="match status" value="1"/>
</dbReference>
<comment type="caution">
    <text evidence="3">The sequence shown here is derived from an EMBL/GenBank/DDBJ whole genome shotgun (WGS) entry which is preliminary data.</text>
</comment>
<organism evidence="3 4">
    <name type="scientific">Eiseniibacteriota bacterium</name>
    <dbReference type="NCBI Taxonomy" id="2212470"/>
    <lineage>
        <taxon>Bacteria</taxon>
        <taxon>Candidatus Eiseniibacteriota</taxon>
    </lineage>
</organism>
<sequence>MPKTLHNRLRAFWLRALALALGGSLWLPVLAWAQEDSQPFFLVERHNILVILVVFGALFLFCISQASKGKRYFIRKIAGLEAVEEAVGRSTEMGKAVLYVPGIDDVNNIQTIYSMIILSHVAKMVARYETPLIVPICRPFVVPLAEETVKQSYLDAGSPDAYNVNDIRYLSEEQFAFTAGVDGIMLREKPAANLYLGSFFAESLILAETGFQTGAIQIAGTANVHQLPFFVVACDYTLMGEEFFAASAYLSDEPKLIGTLKGTDYMKVVLIAVLLVGIALETMGYSGLTNWMEQR</sequence>
<keyword evidence="1" id="KW-0472">Membrane</keyword>
<evidence type="ECO:0000256" key="1">
    <source>
        <dbReference type="SAM" id="Phobius"/>
    </source>
</evidence>